<name>A0A0W0SXE8_9GAMM</name>
<dbReference type="Proteomes" id="UP000054736">
    <property type="component" value="Unassembled WGS sequence"/>
</dbReference>
<dbReference type="AlphaFoldDB" id="A0A0W0SXE8"/>
<dbReference type="PATRIC" id="fig|1212489.4.peg.1305"/>
<organism evidence="1 2">
    <name type="scientific">Legionella drozanskii LLAP-1</name>
    <dbReference type="NCBI Taxonomy" id="1212489"/>
    <lineage>
        <taxon>Bacteria</taxon>
        <taxon>Pseudomonadati</taxon>
        <taxon>Pseudomonadota</taxon>
        <taxon>Gammaproteobacteria</taxon>
        <taxon>Legionellales</taxon>
        <taxon>Legionellaceae</taxon>
        <taxon>Legionella</taxon>
    </lineage>
</organism>
<proteinExistence type="predicted"/>
<dbReference type="STRING" id="1212489.Ldro_1240"/>
<evidence type="ECO:0000313" key="1">
    <source>
        <dbReference type="EMBL" id="KTC87621.1"/>
    </source>
</evidence>
<protein>
    <submittedName>
        <fullName evidence="1">Uncharacterized protein</fullName>
    </submittedName>
</protein>
<dbReference type="EMBL" id="LNXY01000020">
    <property type="protein sequence ID" value="KTC87621.1"/>
    <property type="molecule type" value="Genomic_DNA"/>
</dbReference>
<comment type="caution">
    <text evidence="1">The sequence shown here is derived from an EMBL/GenBank/DDBJ whole genome shotgun (WGS) entry which is preliminary data.</text>
</comment>
<dbReference type="OrthoDB" id="9930363at2"/>
<sequence>MKEIFDKLTSANEVRQLAIKLDVENKQNLFDYIMDPSVLSKFLGNTFAFFDLLTTFPENKTKLIDNIFLPPYLKTIVTCGYDVEKLGLWCPEGRKRLFEFIANPAYSNNVSLSPEYIKKFVNLFPLYQSNLYQHLICTANLEKIMNSTYNVKLIVEAFPGCKDELFKLIVKHKILDSLVKKPSDLKTLQEIFSHYPFLTNLTLDEEDFKTTENWKEKKCKEIKKGYLELPNLAFARGAGIGFFCSLELPAEMGDHVGSFLDEKAALQLARSSKLIFQTAEGEQIKSRKFAVQTEKEDGNSPAAMSIHA</sequence>
<keyword evidence="2" id="KW-1185">Reference proteome</keyword>
<gene>
    <name evidence="1" type="ORF">Ldro_1240</name>
</gene>
<accession>A0A0W0SXE8</accession>
<evidence type="ECO:0000313" key="2">
    <source>
        <dbReference type="Proteomes" id="UP000054736"/>
    </source>
</evidence>
<reference evidence="1 2" key="1">
    <citation type="submission" date="2015-11" db="EMBL/GenBank/DDBJ databases">
        <title>Genomic analysis of 38 Legionella species identifies large and diverse effector repertoires.</title>
        <authorList>
            <person name="Burstein D."/>
            <person name="Amaro F."/>
            <person name="Zusman T."/>
            <person name="Lifshitz Z."/>
            <person name="Cohen O."/>
            <person name="Gilbert J.A."/>
            <person name="Pupko T."/>
            <person name="Shuman H.A."/>
            <person name="Segal G."/>
        </authorList>
    </citation>
    <scope>NUCLEOTIDE SEQUENCE [LARGE SCALE GENOMIC DNA]</scope>
    <source>
        <strain evidence="1 2">ATCC 700990</strain>
    </source>
</reference>
<dbReference type="RefSeq" id="WP_058495544.1">
    <property type="nucleotide sequence ID" value="NZ_CAAAIU010000010.1"/>
</dbReference>